<name>A0A8T1WJE1_9STRA</name>
<evidence type="ECO:0008006" key="9">
    <source>
        <dbReference type="Google" id="ProtNLM"/>
    </source>
</evidence>
<dbReference type="AlphaFoldDB" id="A0A8T1WJE1"/>
<evidence type="ECO:0000256" key="4">
    <source>
        <dbReference type="RuleBase" id="RU003690"/>
    </source>
</evidence>
<evidence type="ECO:0000256" key="3">
    <source>
        <dbReference type="ARBA" id="ARBA00023295"/>
    </source>
</evidence>
<evidence type="ECO:0000256" key="2">
    <source>
        <dbReference type="ARBA" id="ARBA00022801"/>
    </source>
</evidence>
<dbReference type="InterPro" id="IPR033132">
    <property type="entry name" value="GH_1_N_CS"/>
</dbReference>
<reference evidence="7" key="1">
    <citation type="submission" date="2021-02" db="EMBL/GenBank/DDBJ databases">
        <authorList>
            <person name="Palmer J.M."/>
        </authorList>
    </citation>
    <scope>NUCLEOTIDE SEQUENCE</scope>
    <source>
        <strain evidence="7">SCRP734</strain>
    </source>
</reference>
<evidence type="ECO:0000313" key="7">
    <source>
        <dbReference type="EMBL" id="KAG7392618.1"/>
    </source>
</evidence>
<keyword evidence="8" id="KW-1185">Reference proteome</keyword>
<keyword evidence="2" id="KW-0378">Hydrolase</keyword>
<organism evidence="7 8">
    <name type="scientific">Phytophthora pseudosyringae</name>
    <dbReference type="NCBI Taxonomy" id="221518"/>
    <lineage>
        <taxon>Eukaryota</taxon>
        <taxon>Sar</taxon>
        <taxon>Stramenopiles</taxon>
        <taxon>Oomycota</taxon>
        <taxon>Peronosporomycetes</taxon>
        <taxon>Peronosporales</taxon>
        <taxon>Peronosporaceae</taxon>
        <taxon>Phytophthora</taxon>
    </lineage>
</organism>
<feature type="region of interest" description="Disordered" evidence="5">
    <location>
        <begin position="35"/>
        <end position="63"/>
    </location>
</feature>
<evidence type="ECO:0000256" key="6">
    <source>
        <dbReference type="SAM" id="SignalP"/>
    </source>
</evidence>
<gene>
    <name evidence="7" type="ORF">PHYPSEUDO_015006</name>
</gene>
<dbReference type="GO" id="GO:0005975">
    <property type="term" value="P:carbohydrate metabolic process"/>
    <property type="evidence" value="ECO:0007669"/>
    <property type="project" value="InterPro"/>
</dbReference>
<dbReference type="PANTHER" id="PTHR10353">
    <property type="entry name" value="GLYCOSYL HYDROLASE"/>
    <property type="match status" value="1"/>
</dbReference>
<dbReference type="GO" id="GO:0008422">
    <property type="term" value="F:beta-glucosidase activity"/>
    <property type="evidence" value="ECO:0007669"/>
    <property type="project" value="TreeGrafter"/>
</dbReference>
<evidence type="ECO:0000256" key="1">
    <source>
        <dbReference type="ARBA" id="ARBA00010838"/>
    </source>
</evidence>
<keyword evidence="3" id="KW-0326">Glycosidase</keyword>
<dbReference type="InterPro" id="IPR001360">
    <property type="entry name" value="Glyco_hydro_1"/>
</dbReference>
<dbReference type="OrthoDB" id="65569at2759"/>
<evidence type="ECO:0000256" key="5">
    <source>
        <dbReference type="SAM" id="MobiDB-lite"/>
    </source>
</evidence>
<accession>A0A8T1WJE1</accession>
<evidence type="ECO:0000313" key="8">
    <source>
        <dbReference type="Proteomes" id="UP000694044"/>
    </source>
</evidence>
<dbReference type="FunFam" id="3.20.20.80:FF:000099">
    <property type="entry name" value="Lactase-phlorizin hydrolase, putative"/>
    <property type="match status" value="1"/>
</dbReference>
<dbReference type="PROSITE" id="PS00653">
    <property type="entry name" value="GLYCOSYL_HYDROL_F1_2"/>
    <property type="match status" value="1"/>
</dbReference>
<dbReference type="EMBL" id="JAGDFM010000009">
    <property type="protein sequence ID" value="KAG7392618.1"/>
    <property type="molecule type" value="Genomic_DNA"/>
</dbReference>
<comment type="caution">
    <text evidence="7">The sequence shown here is derived from an EMBL/GenBank/DDBJ whole genome shotgun (WGS) entry which is preliminary data.</text>
</comment>
<dbReference type="Pfam" id="PF00232">
    <property type="entry name" value="Glyco_hydro_1"/>
    <property type="match status" value="1"/>
</dbReference>
<dbReference type="PANTHER" id="PTHR10353:SF36">
    <property type="entry name" value="LP05116P"/>
    <property type="match status" value="1"/>
</dbReference>
<feature type="signal peptide" evidence="6">
    <location>
        <begin position="1"/>
        <end position="22"/>
    </location>
</feature>
<proteinExistence type="inferred from homology"/>
<dbReference type="Proteomes" id="UP000694044">
    <property type="component" value="Unassembled WGS sequence"/>
</dbReference>
<comment type="similarity">
    <text evidence="1 4">Belongs to the glycosyl hydrolase 1 family.</text>
</comment>
<sequence length="552" mass="61529">MIHFGLRMIGAALCWCAALAAASESCGDATASTTSSGLSSGTSSGSTSVQPSQSSSSSSANSSTKCFPSNFLFGSATASYQVEGAVNETGRTPSVWDEICGGDSFPSCANVADDFFHRYHDDVQTMKSDGYGSMRFSISWSRAMTWNGTLQRMQPNSEGLAFYHSLVDDLTANGIEPLLTLFHWDMPMELYSAGDFLNTTIIDHFKDYAELIFTEFGQQVKFWSTINEPLSYMYIFYIYSGTDSDEYEAAHNLLLAHAEMVALFRRLQEQGAVQSSARIGLVLSGFGIPYDDTLDADVEAAERFNEFNSGWFLAPIVTGDYPSMMRERVGNRLPNFTDEEAELVKGSYDLIMINHYFSNLITYCDSEHSETNCSSLVDGYFADMGVDNSQVHNDSVIGTGSLADPTSCTDHSGFPPSYMEYIRWAHVYDASADMLLTENGWCGNETIDNQDQLWYYRTHLEMVHHAIYEESIPIIGYTAWSFVDNFEWGSYAPRYGLYYVDFPDNIGDKDLYSVPSTFLNRTARTAAKWYANLATTGCFEAQAEDEKWLAYL</sequence>
<keyword evidence="6" id="KW-0732">Signal</keyword>
<protein>
    <recommendedName>
        <fullName evidence="9">Glycoside hydrolase</fullName>
    </recommendedName>
</protein>
<feature type="chain" id="PRO_5035771079" description="Glycoside hydrolase" evidence="6">
    <location>
        <begin position="23"/>
        <end position="552"/>
    </location>
</feature>